<protein>
    <recommendedName>
        <fullName evidence="2">Borealin N-terminal domain-containing protein</fullName>
    </recommendedName>
</protein>
<keyword evidence="4" id="KW-1185">Reference proteome</keyword>
<feature type="domain" description="Borealin N-terminal" evidence="2">
    <location>
        <begin position="2"/>
        <end position="34"/>
    </location>
</feature>
<organism evidence="3 4">
    <name type="scientific">Lentithecium fluviatile CBS 122367</name>
    <dbReference type="NCBI Taxonomy" id="1168545"/>
    <lineage>
        <taxon>Eukaryota</taxon>
        <taxon>Fungi</taxon>
        <taxon>Dikarya</taxon>
        <taxon>Ascomycota</taxon>
        <taxon>Pezizomycotina</taxon>
        <taxon>Dothideomycetes</taxon>
        <taxon>Pleosporomycetidae</taxon>
        <taxon>Pleosporales</taxon>
        <taxon>Massarineae</taxon>
        <taxon>Lentitheciaceae</taxon>
        <taxon>Lentithecium</taxon>
    </lineage>
</organism>
<feature type="region of interest" description="Disordered" evidence="1">
    <location>
        <begin position="40"/>
        <end position="175"/>
    </location>
</feature>
<dbReference type="EMBL" id="MU005587">
    <property type="protein sequence ID" value="KAF2682443.1"/>
    <property type="molecule type" value="Genomic_DNA"/>
</dbReference>
<feature type="compositionally biased region" description="Low complexity" evidence="1">
    <location>
        <begin position="132"/>
        <end position="142"/>
    </location>
</feature>
<sequence>MCEAQVASLRSRLERRVNRIPASKRSMKLVDLLDAALPAPAKHVRPAPAKKQVAPAPAPAPITAPVPIPTRPVAPATATRKTRAPPAPIAKKEAPKPVSKPAPKTTRGKKRPSDDGDKENEELSVPKKRAKTVAPTKPAATRSTRATSRKAVPSQVLSPKPDNGRPTVARTRRQR</sequence>
<proteinExistence type="predicted"/>
<evidence type="ECO:0000313" key="3">
    <source>
        <dbReference type="EMBL" id="KAF2682443.1"/>
    </source>
</evidence>
<feature type="compositionally biased region" description="Low complexity" evidence="1">
    <location>
        <begin position="40"/>
        <end position="55"/>
    </location>
</feature>
<accession>A0A6G1IWV8</accession>
<reference evidence="3" key="1">
    <citation type="journal article" date="2020" name="Stud. Mycol.">
        <title>101 Dothideomycetes genomes: a test case for predicting lifestyles and emergence of pathogens.</title>
        <authorList>
            <person name="Haridas S."/>
            <person name="Albert R."/>
            <person name="Binder M."/>
            <person name="Bloem J."/>
            <person name="Labutti K."/>
            <person name="Salamov A."/>
            <person name="Andreopoulos B."/>
            <person name="Baker S."/>
            <person name="Barry K."/>
            <person name="Bills G."/>
            <person name="Bluhm B."/>
            <person name="Cannon C."/>
            <person name="Castanera R."/>
            <person name="Culley D."/>
            <person name="Daum C."/>
            <person name="Ezra D."/>
            <person name="Gonzalez J."/>
            <person name="Henrissat B."/>
            <person name="Kuo A."/>
            <person name="Liang C."/>
            <person name="Lipzen A."/>
            <person name="Lutzoni F."/>
            <person name="Magnuson J."/>
            <person name="Mondo S."/>
            <person name="Nolan M."/>
            <person name="Ohm R."/>
            <person name="Pangilinan J."/>
            <person name="Park H.-J."/>
            <person name="Ramirez L."/>
            <person name="Alfaro M."/>
            <person name="Sun H."/>
            <person name="Tritt A."/>
            <person name="Yoshinaga Y."/>
            <person name="Zwiers L.-H."/>
            <person name="Turgeon B."/>
            <person name="Goodwin S."/>
            <person name="Spatafora J."/>
            <person name="Crous P."/>
            <person name="Grigoriev I."/>
        </authorList>
    </citation>
    <scope>NUCLEOTIDE SEQUENCE</scope>
    <source>
        <strain evidence="3">CBS 122367</strain>
    </source>
</reference>
<gene>
    <name evidence="3" type="ORF">K458DRAFT_419849</name>
</gene>
<name>A0A6G1IWV8_9PLEO</name>
<dbReference type="OrthoDB" id="2392550at2759"/>
<evidence type="ECO:0000259" key="2">
    <source>
        <dbReference type="Pfam" id="PF10444"/>
    </source>
</evidence>
<dbReference type="AlphaFoldDB" id="A0A6G1IWV8"/>
<dbReference type="InterPro" id="IPR018851">
    <property type="entry name" value="Borealin_N"/>
</dbReference>
<dbReference type="Proteomes" id="UP000799291">
    <property type="component" value="Unassembled WGS sequence"/>
</dbReference>
<feature type="compositionally biased region" description="Pro residues" evidence="1">
    <location>
        <begin position="56"/>
        <end position="72"/>
    </location>
</feature>
<dbReference type="Pfam" id="PF10444">
    <property type="entry name" value="Nbl1_Borealin_N"/>
    <property type="match status" value="1"/>
</dbReference>
<evidence type="ECO:0000313" key="4">
    <source>
        <dbReference type="Proteomes" id="UP000799291"/>
    </source>
</evidence>
<evidence type="ECO:0000256" key="1">
    <source>
        <dbReference type="SAM" id="MobiDB-lite"/>
    </source>
</evidence>